<dbReference type="Proteomes" id="UP000429232">
    <property type="component" value="Chromosome"/>
</dbReference>
<dbReference type="InterPro" id="IPR012349">
    <property type="entry name" value="Split_barrel_FMN-bd"/>
</dbReference>
<organism evidence="2 3">
    <name type="scientific">Mucilaginibacter ginkgonis</name>
    <dbReference type="NCBI Taxonomy" id="2682091"/>
    <lineage>
        <taxon>Bacteria</taxon>
        <taxon>Pseudomonadati</taxon>
        <taxon>Bacteroidota</taxon>
        <taxon>Sphingobacteriia</taxon>
        <taxon>Sphingobacteriales</taxon>
        <taxon>Sphingobacteriaceae</taxon>
        <taxon>Mucilaginibacter</taxon>
    </lineage>
</organism>
<keyword evidence="3" id="KW-1185">Reference proteome</keyword>
<dbReference type="AlphaFoldDB" id="A0A7T7FD52"/>
<feature type="region of interest" description="Disordered" evidence="1">
    <location>
        <begin position="124"/>
        <end position="148"/>
    </location>
</feature>
<dbReference type="KEGG" id="mgik:GO620_006795"/>
<gene>
    <name evidence="2" type="ORF">GO620_006795</name>
</gene>
<accession>A0A7T7FD52</accession>
<dbReference type="Gene3D" id="2.30.110.10">
    <property type="entry name" value="Electron Transport, Fmn-binding Protein, Chain A"/>
    <property type="match status" value="1"/>
</dbReference>
<dbReference type="SUPFAM" id="SSF50475">
    <property type="entry name" value="FMN-binding split barrel"/>
    <property type="match status" value="1"/>
</dbReference>
<dbReference type="InterPro" id="IPR007396">
    <property type="entry name" value="TR_PAI2-type"/>
</dbReference>
<proteinExistence type="predicted"/>
<evidence type="ECO:0000256" key="1">
    <source>
        <dbReference type="SAM" id="MobiDB-lite"/>
    </source>
</evidence>
<dbReference type="EMBL" id="CP066775">
    <property type="protein sequence ID" value="QQL51150.1"/>
    <property type="molecule type" value="Genomic_DNA"/>
</dbReference>
<sequence length="148" mass="17157">MANPQSRLLINQKVLAIFNEPHAYISPSHYEKELVVPTWNYIAVHAYGQVSIIDEVDSKLTMLKEMITFYNDIDYLKKWITMPLDYKIKMAKGIVAFEIIVDDLQAKMKLSQNKAETEKDRIIETLSSKDSAQQQVAEYMRRQQENGA</sequence>
<evidence type="ECO:0000313" key="2">
    <source>
        <dbReference type="EMBL" id="QQL51150.1"/>
    </source>
</evidence>
<evidence type="ECO:0000313" key="3">
    <source>
        <dbReference type="Proteomes" id="UP000429232"/>
    </source>
</evidence>
<protein>
    <submittedName>
        <fullName evidence="2">FMN-binding negative transcriptional regulator</fullName>
    </submittedName>
</protein>
<dbReference type="PANTHER" id="PTHR35802:SF1">
    <property type="entry name" value="PROTEASE SYNTHASE AND SPORULATION PROTEIN PAI 2"/>
    <property type="match status" value="1"/>
</dbReference>
<dbReference type="Pfam" id="PF04299">
    <property type="entry name" value="FMN_bind_2"/>
    <property type="match status" value="1"/>
</dbReference>
<reference evidence="2 3" key="1">
    <citation type="submission" date="2020-12" db="EMBL/GenBank/DDBJ databases">
        <title>HMF7856_wgs.fasta genome submission.</title>
        <authorList>
            <person name="Kang H."/>
            <person name="Kim H."/>
            <person name="Joh K."/>
        </authorList>
    </citation>
    <scope>NUCLEOTIDE SEQUENCE [LARGE SCALE GENOMIC DNA]</scope>
    <source>
        <strain evidence="2 3">HMF7856</strain>
    </source>
</reference>
<feature type="compositionally biased region" description="Basic and acidic residues" evidence="1">
    <location>
        <begin position="139"/>
        <end position="148"/>
    </location>
</feature>
<feature type="compositionally biased region" description="Polar residues" evidence="1">
    <location>
        <begin position="125"/>
        <end position="136"/>
    </location>
</feature>
<dbReference type="PANTHER" id="PTHR35802">
    <property type="entry name" value="PROTEASE SYNTHASE AND SPORULATION PROTEIN PAI 2"/>
    <property type="match status" value="1"/>
</dbReference>
<name>A0A7T7FD52_9SPHI</name>